<organism evidence="1 2">
    <name type="scientific">candidate division TA06 bacterium DG_24</name>
    <dbReference type="NCBI Taxonomy" id="1703770"/>
    <lineage>
        <taxon>Bacteria</taxon>
        <taxon>Bacteria division TA06</taxon>
    </lineage>
</organism>
<dbReference type="PATRIC" id="fig|1703770.3.peg.1563"/>
<sequence>MKLNKFFSTHPVFTVSELDKFLAQQGSRNHWTRKALLAHHRKQGRILPVRRGLYAVVPPGASPDTCPVDPYLLAARMTDDAVLGYHTALEFHGNAYSVYEQFFYLAERKSAPATFRSYRFRCVLFPRKLRAQGKMNFGVQVGERAGIPVRVTSLERTLVDVLDRPDLGGSWEEIWRSLESVEFFDLNRVVDYVLLLGNATTVAKVGFFLDQHRDPLMVEEAHLRPLRDHRPRNPHYLSRGARKPGHFIPDWNLIVPAAVLERSWAEVR</sequence>
<reference evidence="1 2" key="1">
    <citation type="journal article" date="2015" name="Microbiome">
        <title>Genomic resolution of linkages in carbon, nitrogen, and sulfur cycling among widespread estuary sediment bacteria.</title>
        <authorList>
            <person name="Baker B.J."/>
            <person name="Lazar C.S."/>
            <person name="Teske A.P."/>
            <person name="Dick G.J."/>
        </authorList>
    </citation>
    <scope>NUCLEOTIDE SEQUENCE [LARGE SCALE GENOMIC DNA]</scope>
    <source>
        <strain evidence="1">DG_24</strain>
    </source>
</reference>
<dbReference type="AlphaFoldDB" id="A0A0S7WUL8"/>
<dbReference type="Proteomes" id="UP000052008">
    <property type="component" value="Unassembled WGS sequence"/>
</dbReference>
<name>A0A0S7WUL8_UNCT6</name>
<evidence type="ECO:0000313" key="1">
    <source>
        <dbReference type="EMBL" id="KPJ53625.1"/>
    </source>
</evidence>
<evidence type="ECO:0000313" key="2">
    <source>
        <dbReference type="Proteomes" id="UP000052008"/>
    </source>
</evidence>
<proteinExistence type="predicted"/>
<dbReference type="EMBL" id="LIZS01000015">
    <property type="protein sequence ID" value="KPJ53625.1"/>
    <property type="molecule type" value="Genomic_DNA"/>
</dbReference>
<protein>
    <submittedName>
        <fullName evidence="1">Transcriptional regulator</fullName>
    </submittedName>
</protein>
<dbReference type="STRING" id="1703770.AMJ39_03710"/>
<gene>
    <name evidence="1" type="ORF">AMJ39_03710</name>
</gene>
<comment type="caution">
    <text evidence="1">The sequence shown here is derived from an EMBL/GenBank/DDBJ whole genome shotgun (WGS) entry which is preliminary data.</text>
</comment>
<accession>A0A0S7WUL8</accession>